<dbReference type="PRINTS" id="PR00111">
    <property type="entry name" value="ABHYDROLASE"/>
</dbReference>
<feature type="compositionally biased region" description="Basic residues" evidence="2">
    <location>
        <begin position="201"/>
        <end position="210"/>
    </location>
</feature>
<dbReference type="GO" id="GO:0004623">
    <property type="term" value="F:phospholipase A2 activity"/>
    <property type="evidence" value="ECO:0007669"/>
    <property type="project" value="TreeGrafter"/>
</dbReference>
<dbReference type="GO" id="GO:0006654">
    <property type="term" value="P:phosphatidic acid biosynthetic process"/>
    <property type="evidence" value="ECO:0007669"/>
    <property type="project" value="TreeGrafter"/>
</dbReference>
<feature type="compositionally biased region" description="Gly residues" evidence="2">
    <location>
        <begin position="335"/>
        <end position="350"/>
    </location>
</feature>
<dbReference type="GO" id="GO:0042171">
    <property type="term" value="F:lysophosphatidic acid acyltransferase activity"/>
    <property type="evidence" value="ECO:0007669"/>
    <property type="project" value="TreeGrafter"/>
</dbReference>
<sequence length="478" mass="49202">MLTAQLVYAPRSLPNFPSLMQRLRLYAVDWLGTGLSGRPSFEAKSRQQAEDFFLDSLVEWRKAAGLEGSKMILVGHSLGGYLAANYALRHPDHVQHLVLVCPAGVPRAPEDWERSLLGDKWSFRGQLFKTFMWGWDAGVTPGSIIRGLGPLGKRLVHGYVSNRFSHHGDTLDSPSPDVGPPSAAAGADQRRRARGSGSQQRRQRAPKVARVRADDPNAVGPEGVAEAAGAAAVGAATECGGRQPAVWSGDVDRADRPLQQPAADRTSREGAKPTRPELQSAAHGDVGVDGGGGGGGGGSSGGGGGGGGGTAAVRPAEMEMATHAAGREDVSASASGGGGGCGGGGGGGGDAAAVPSSLPPSRAVEAPELAGLDPATAAAVADVAAMLAADAPEDVGWVGREGQAAGRGPRGAAEGDSGMGEVADAPQRRVRGAPEARYWSGDIDRADRGCSNTRHTGGRRGCKRHRYKHRTVPYRARR</sequence>
<feature type="compositionally biased region" description="Basic and acidic residues" evidence="2">
    <location>
        <begin position="265"/>
        <end position="275"/>
    </location>
</feature>
<evidence type="ECO:0000259" key="3">
    <source>
        <dbReference type="Pfam" id="PF00561"/>
    </source>
</evidence>
<feature type="compositionally biased region" description="Basic residues" evidence="2">
    <location>
        <begin position="456"/>
        <end position="478"/>
    </location>
</feature>
<evidence type="ECO:0000313" key="5">
    <source>
        <dbReference type="Proteomes" id="UP000236333"/>
    </source>
</evidence>
<feature type="region of interest" description="Disordered" evidence="2">
    <location>
        <begin position="166"/>
        <end position="223"/>
    </location>
</feature>
<dbReference type="InterPro" id="IPR029058">
    <property type="entry name" value="AB_hydrolase_fold"/>
</dbReference>
<evidence type="ECO:0000256" key="2">
    <source>
        <dbReference type="SAM" id="MobiDB-lite"/>
    </source>
</evidence>
<dbReference type="InterPro" id="IPR000073">
    <property type="entry name" value="AB_hydrolase_1"/>
</dbReference>
<dbReference type="EMBL" id="PGGS01000201">
    <property type="protein sequence ID" value="PNH07045.1"/>
    <property type="molecule type" value="Genomic_DNA"/>
</dbReference>
<feature type="domain" description="AB hydrolase-1" evidence="3">
    <location>
        <begin position="17"/>
        <end position="129"/>
    </location>
</feature>
<name>A0A2J8A3E1_9CHLO</name>
<evidence type="ECO:0000256" key="1">
    <source>
        <dbReference type="ARBA" id="ARBA00038097"/>
    </source>
</evidence>
<protein>
    <submittedName>
        <fullName evidence="4">Putative cardiolipin-specific deacylase, mitochondrial</fullName>
    </submittedName>
</protein>
<evidence type="ECO:0000313" key="4">
    <source>
        <dbReference type="EMBL" id="PNH07045.1"/>
    </source>
</evidence>
<comment type="caution">
    <text evidence="4">The sequence shown here is derived from an EMBL/GenBank/DDBJ whole genome shotgun (WGS) entry which is preliminary data.</text>
</comment>
<dbReference type="Pfam" id="PF00561">
    <property type="entry name" value="Abhydrolase_1"/>
    <property type="match status" value="1"/>
</dbReference>
<dbReference type="OrthoDB" id="7457040at2759"/>
<dbReference type="GO" id="GO:0055088">
    <property type="term" value="P:lipid homeostasis"/>
    <property type="evidence" value="ECO:0007669"/>
    <property type="project" value="TreeGrafter"/>
</dbReference>
<dbReference type="PANTHER" id="PTHR42886">
    <property type="entry name" value="RE40534P-RELATED"/>
    <property type="match status" value="1"/>
</dbReference>
<feature type="region of interest" description="Disordered" evidence="2">
    <location>
        <begin position="241"/>
        <end position="369"/>
    </location>
</feature>
<dbReference type="Proteomes" id="UP000236333">
    <property type="component" value="Unassembled WGS sequence"/>
</dbReference>
<feature type="region of interest" description="Disordered" evidence="2">
    <location>
        <begin position="399"/>
        <end position="478"/>
    </location>
</feature>
<gene>
    <name evidence="4" type="ORF">TSOC_006546</name>
</gene>
<comment type="similarity">
    <text evidence="1">Belongs to the peptidase S33 family. ABHD4/ABHD5 subfamily.</text>
</comment>
<feature type="compositionally biased region" description="Gly residues" evidence="2">
    <location>
        <begin position="287"/>
        <end position="310"/>
    </location>
</feature>
<organism evidence="4 5">
    <name type="scientific">Tetrabaena socialis</name>
    <dbReference type="NCBI Taxonomy" id="47790"/>
    <lineage>
        <taxon>Eukaryota</taxon>
        <taxon>Viridiplantae</taxon>
        <taxon>Chlorophyta</taxon>
        <taxon>core chlorophytes</taxon>
        <taxon>Chlorophyceae</taxon>
        <taxon>CS clade</taxon>
        <taxon>Chlamydomonadales</taxon>
        <taxon>Tetrabaenaceae</taxon>
        <taxon>Tetrabaena</taxon>
    </lineage>
</organism>
<dbReference type="Gene3D" id="3.40.50.1820">
    <property type="entry name" value="alpha/beta hydrolase"/>
    <property type="match status" value="1"/>
</dbReference>
<dbReference type="AlphaFoldDB" id="A0A2J8A3E1"/>
<keyword evidence="5" id="KW-1185">Reference proteome</keyword>
<feature type="compositionally biased region" description="Low complexity" evidence="2">
    <location>
        <begin position="400"/>
        <end position="415"/>
    </location>
</feature>
<dbReference type="PANTHER" id="PTHR42886:SF29">
    <property type="entry name" value="PUMMELIG, ISOFORM A"/>
    <property type="match status" value="1"/>
</dbReference>
<proteinExistence type="inferred from homology"/>
<accession>A0A2J8A3E1</accession>
<reference evidence="4 5" key="1">
    <citation type="journal article" date="2017" name="Mol. Biol. Evol.">
        <title>The 4-celled Tetrabaena socialis nuclear genome reveals the essential components for genetic control of cell number at the origin of multicellularity in the volvocine lineage.</title>
        <authorList>
            <person name="Featherston J."/>
            <person name="Arakaki Y."/>
            <person name="Hanschen E.R."/>
            <person name="Ferris P.J."/>
            <person name="Michod R.E."/>
            <person name="Olson B.J.S.C."/>
            <person name="Nozaki H."/>
            <person name="Durand P.M."/>
        </authorList>
    </citation>
    <scope>NUCLEOTIDE SEQUENCE [LARGE SCALE GENOMIC DNA]</scope>
    <source>
        <strain evidence="4 5">NIES-571</strain>
    </source>
</reference>
<dbReference type="SUPFAM" id="SSF53474">
    <property type="entry name" value="alpha/beta-Hydrolases"/>
    <property type="match status" value="1"/>
</dbReference>